<evidence type="ECO:0000259" key="2">
    <source>
        <dbReference type="SMART" id="SM00954"/>
    </source>
</evidence>
<dbReference type="AlphaFoldDB" id="A0A3P7PQ17"/>
<dbReference type="KEGG" id="cbar:PATL70BA_0644"/>
<sequence length="213" mass="24773">MYPDMNKEAWQQLFLIHGIAIEEVKVKLDKLYETYELAGESNPIEHIKTRVKSFESIARKLEEKAKPVNVANAKKYLNDIAGVRIICAFTSDIYGIFEALIHQTDIKIIEIKDYIKNPKASGYQSLHIVVETLVQLSDCIEHVPVEVQIRTIAMDYWATLEHKLRYKYFDKAPVHIAQELKKCASIIMELDRKMMAIKKEVDQYDIKENEDNQ</sequence>
<dbReference type="InterPro" id="IPR052366">
    <property type="entry name" value="GTP_Pyrophosphokinase"/>
</dbReference>
<dbReference type="InterPro" id="IPR043519">
    <property type="entry name" value="NT_sf"/>
</dbReference>
<dbReference type="SMART" id="SM00954">
    <property type="entry name" value="RelA_SpoT"/>
    <property type="match status" value="1"/>
</dbReference>
<organism evidence="3 4">
    <name type="scientific">Petrocella atlantisensis</name>
    <dbReference type="NCBI Taxonomy" id="2173034"/>
    <lineage>
        <taxon>Bacteria</taxon>
        <taxon>Bacillati</taxon>
        <taxon>Bacillota</taxon>
        <taxon>Clostridia</taxon>
        <taxon>Lachnospirales</taxon>
        <taxon>Vallitaleaceae</taxon>
        <taxon>Petrocella</taxon>
    </lineage>
</organism>
<proteinExistence type="predicted"/>
<keyword evidence="3" id="KW-0808">Transferase</keyword>
<accession>A0A3P7PQ17</accession>
<dbReference type="CDD" id="cd05399">
    <property type="entry name" value="NT_Rel-Spo_like"/>
    <property type="match status" value="1"/>
</dbReference>
<dbReference type="SUPFAM" id="SSF81301">
    <property type="entry name" value="Nucleotidyltransferase"/>
    <property type="match status" value="1"/>
</dbReference>
<protein>
    <submittedName>
        <fullName evidence="3">GTP pyrophosphokinase YwaC</fullName>
        <ecNumber evidence="3">2.7.6.5</ecNumber>
    </submittedName>
</protein>
<dbReference type="GO" id="GO:0015970">
    <property type="term" value="P:guanosine tetraphosphate biosynthetic process"/>
    <property type="evidence" value="ECO:0007669"/>
    <property type="project" value="UniProtKB-UniPathway"/>
</dbReference>
<dbReference type="OrthoDB" id="9789634at2"/>
<feature type="domain" description="RelA/SpoT" evidence="2">
    <location>
        <begin position="49"/>
        <end position="172"/>
    </location>
</feature>
<reference evidence="3 4" key="1">
    <citation type="submission" date="2018-09" db="EMBL/GenBank/DDBJ databases">
        <authorList>
            <person name="Postec A."/>
        </authorList>
    </citation>
    <scope>NUCLEOTIDE SEQUENCE [LARGE SCALE GENOMIC DNA]</scope>
    <source>
        <strain evidence="3">70B-A</strain>
    </source>
</reference>
<comment type="pathway">
    <text evidence="1">Purine metabolism; ppGpp biosynthesis; ppGpp from GTP: step 1/2.</text>
</comment>
<dbReference type="UniPathway" id="UPA00908">
    <property type="reaction ID" value="UER00884"/>
</dbReference>
<dbReference type="EC" id="2.7.6.5" evidence="3"/>
<dbReference type="PANTHER" id="PTHR47837">
    <property type="entry name" value="GTP PYROPHOSPHOKINASE YJBM"/>
    <property type="match status" value="1"/>
</dbReference>
<dbReference type="Gene3D" id="1.10.287.860">
    <property type="entry name" value="Nucleotidyltransferase"/>
    <property type="match status" value="1"/>
</dbReference>
<name>A0A3P7PQ17_9FIRM</name>
<dbReference type="Proteomes" id="UP000279029">
    <property type="component" value="Chromosome"/>
</dbReference>
<gene>
    <name evidence="3" type="primary">ywaC</name>
    <name evidence="3" type="ORF">PATL70BA_0644</name>
</gene>
<dbReference type="EMBL" id="LR130778">
    <property type="protein sequence ID" value="VDN46507.1"/>
    <property type="molecule type" value="Genomic_DNA"/>
</dbReference>
<evidence type="ECO:0000313" key="4">
    <source>
        <dbReference type="Proteomes" id="UP000279029"/>
    </source>
</evidence>
<dbReference type="Gene3D" id="3.30.460.10">
    <property type="entry name" value="Beta Polymerase, domain 2"/>
    <property type="match status" value="1"/>
</dbReference>
<keyword evidence="3" id="KW-0418">Kinase</keyword>
<dbReference type="Pfam" id="PF04607">
    <property type="entry name" value="RelA_SpoT"/>
    <property type="match status" value="1"/>
</dbReference>
<dbReference type="GO" id="GO:0016301">
    <property type="term" value="F:kinase activity"/>
    <property type="evidence" value="ECO:0007669"/>
    <property type="project" value="UniProtKB-KW"/>
</dbReference>
<evidence type="ECO:0000256" key="1">
    <source>
        <dbReference type="ARBA" id="ARBA00004976"/>
    </source>
</evidence>
<keyword evidence="4" id="KW-1185">Reference proteome</keyword>
<dbReference type="InterPro" id="IPR007685">
    <property type="entry name" value="RelA_SpoT"/>
</dbReference>
<evidence type="ECO:0000313" key="3">
    <source>
        <dbReference type="EMBL" id="VDN46507.1"/>
    </source>
</evidence>
<dbReference type="GO" id="GO:0008728">
    <property type="term" value="F:GTP diphosphokinase activity"/>
    <property type="evidence" value="ECO:0007669"/>
    <property type="project" value="UniProtKB-EC"/>
</dbReference>
<dbReference type="PANTHER" id="PTHR47837:SF2">
    <property type="entry name" value="GTP PYROPHOSPHOKINASE YWAC"/>
    <property type="match status" value="1"/>
</dbReference>